<keyword evidence="3" id="KW-1185">Reference proteome</keyword>
<feature type="signal peptide" evidence="1">
    <location>
        <begin position="1"/>
        <end position="30"/>
    </location>
</feature>
<feature type="chain" id="PRO_5037321879" evidence="1">
    <location>
        <begin position="31"/>
        <end position="668"/>
    </location>
</feature>
<reference evidence="2" key="2">
    <citation type="submission" date="2020-09" db="EMBL/GenBank/DDBJ databases">
        <authorList>
            <person name="Sun Q."/>
            <person name="Zhou Y."/>
        </authorList>
    </citation>
    <scope>NUCLEOTIDE SEQUENCE</scope>
    <source>
        <strain evidence="2">CGMCC 4.7110</strain>
    </source>
</reference>
<dbReference type="Proteomes" id="UP000653411">
    <property type="component" value="Unassembled WGS sequence"/>
</dbReference>
<evidence type="ECO:0000256" key="1">
    <source>
        <dbReference type="SAM" id="SignalP"/>
    </source>
</evidence>
<keyword evidence="1" id="KW-0732">Signal</keyword>
<evidence type="ECO:0000313" key="2">
    <source>
        <dbReference type="EMBL" id="GGN07307.1"/>
    </source>
</evidence>
<sequence length="668" mass="68864">MGISRSVRSLAVAASAAVLCSVASATAAVADDTGAVITFDGISSDAGGDGTVSAGQTVTGTTDVTFTVQADPDDEPTEAVVSITGSGAYQGTGTVKQTFALNPGDCLPSCTLHATLDTAATRQFAGATNGVAAPLVNDGANTVHVEVDSPRPRTVTANTAVTVDNGRPTVTLPDLPGDAAWTSYQPVGLSADDELSLRATATGADGVSRVRYFSSGTAWPAPVDLTAPKSGTTWTTTLDTSAVPAGLYAGGVYVVAYDKDGRAGSPVRADTLVDHGFTITPKLDSVIRPDETTASVTYAYPSALDKKFPANLNYAYPVSTTVSLDGTAQATTPVTDSTYEGNTAGFLADLGELPYGAHTLTFDTVDNRGAHGRTDLPVRVVSEVTPTWTDGFQDFPVAGSSRKFAATTSAADGVSRAEHWTLDVDGTAFATGSYPAQPAGTWKTTTTGVHDVTLTIVSQYGDTTVRSVSTRVLAATTTQLTGPATSTYGGKATFTATVTRTGAEAAAGAKVSFQYKRAGTTTWKTQGTVTADSAGKASYATTAKYNGVWRAVTAAKNLTWASSTSKTLTAHVKAVLTVGKPATKAVHGKPVSFTAHSSPYVKGTALRFQARQKNGTWVTLTSATLTTGGTATAKITFPRRGTWTLRVYRPATTDLTDTYSSTWTVKVS</sequence>
<comment type="caution">
    <text evidence="2">The sequence shown here is derived from an EMBL/GenBank/DDBJ whole genome shotgun (WGS) entry which is preliminary data.</text>
</comment>
<accession>A0A918CRN7</accession>
<proteinExistence type="predicted"/>
<reference evidence="2" key="1">
    <citation type="journal article" date="2014" name="Int. J. Syst. Evol. Microbiol.">
        <title>Complete genome sequence of Corynebacterium casei LMG S-19264T (=DSM 44701T), isolated from a smear-ripened cheese.</title>
        <authorList>
            <consortium name="US DOE Joint Genome Institute (JGI-PGF)"/>
            <person name="Walter F."/>
            <person name="Albersmeier A."/>
            <person name="Kalinowski J."/>
            <person name="Ruckert C."/>
        </authorList>
    </citation>
    <scope>NUCLEOTIDE SEQUENCE</scope>
    <source>
        <strain evidence="2">CGMCC 4.7110</strain>
    </source>
</reference>
<organism evidence="2 3">
    <name type="scientific">Streptomyces fuscichromogenes</name>
    <dbReference type="NCBI Taxonomy" id="1324013"/>
    <lineage>
        <taxon>Bacteria</taxon>
        <taxon>Bacillati</taxon>
        <taxon>Actinomycetota</taxon>
        <taxon>Actinomycetes</taxon>
        <taxon>Kitasatosporales</taxon>
        <taxon>Streptomycetaceae</taxon>
        <taxon>Streptomyces</taxon>
    </lineage>
</organism>
<name>A0A918CRN7_9ACTN</name>
<dbReference type="AlphaFoldDB" id="A0A918CRN7"/>
<protein>
    <submittedName>
        <fullName evidence="2">Uncharacterized protein</fullName>
    </submittedName>
</protein>
<dbReference type="EMBL" id="BMML01000006">
    <property type="protein sequence ID" value="GGN07307.1"/>
    <property type="molecule type" value="Genomic_DNA"/>
</dbReference>
<evidence type="ECO:0000313" key="3">
    <source>
        <dbReference type="Proteomes" id="UP000653411"/>
    </source>
</evidence>
<gene>
    <name evidence="2" type="ORF">GCM10011578_031800</name>
</gene>